<sequence>MRPSVIAGAALVTALGVRIVRSRHRRFLHPDGRSFTGELNVWGLHTGAGLLDRPARHDVTVRISKGAGTKPGRADVLGLVVRVHGPGRDLDLLLSTCGQGRLTRHLPVPRRTFDTLYGSILAYRTGTARKIYLSARPDAPLGHDLDSITAGRITLLADDHPFGRVTFAGGPLPARTDAASAFDPIRNTAPDLHPTGTIHGTRALAYRLSQLWRGAHPAAPAPDAVRRSVAPG</sequence>
<dbReference type="RefSeq" id="WP_202990747.1">
    <property type="nucleotide sequence ID" value="NZ_JAENHO010000002.1"/>
</dbReference>
<evidence type="ECO:0000313" key="1">
    <source>
        <dbReference type="EMBL" id="MBL7254437.1"/>
    </source>
</evidence>
<dbReference type="EMBL" id="JAENHO010000002">
    <property type="protein sequence ID" value="MBL7254437.1"/>
    <property type="molecule type" value="Genomic_DNA"/>
</dbReference>
<evidence type="ECO:0000313" key="2">
    <source>
        <dbReference type="Proteomes" id="UP000598996"/>
    </source>
</evidence>
<keyword evidence="2" id="KW-1185">Reference proteome</keyword>
<organism evidence="1 2">
    <name type="scientific">Paractinoplanes lichenicola</name>
    <dbReference type="NCBI Taxonomy" id="2802976"/>
    <lineage>
        <taxon>Bacteria</taxon>
        <taxon>Bacillati</taxon>
        <taxon>Actinomycetota</taxon>
        <taxon>Actinomycetes</taxon>
        <taxon>Micromonosporales</taxon>
        <taxon>Micromonosporaceae</taxon>
        <taxon>Paractinoplanes</taxon>
    </lineage>
</organism>
<comment type="caution">
    <text evidence="1">The sequence shown here is derived from an EMBL/GenBank/DDBJ whole genome shotgun (WGS) entry which is preliminary data.</text>
</comment>
<protein>
    <recommendedName>
        <fullName evidence="3">Phosphodiesterase</fullName>
    </recommendedName>
</protein>
<name>A0ABS1VIA3_9ACTN</name>
<reference evidence="1 2" key="1">
    <citation type="submission" date="2021-01" db="EMBL/GenBank/DDBJ databases">
        <title>Actinoplanes sp. nov. LDG1-01 isolated from lichen.</title>
        <authorList>
            <person name="Saeng-In P."/>
            <person name="Phongsopitanun W."/>
            <person name="Kanchanasin P."/>
            <person name="Yuki M."/>
            <person name="Kudo T."/>
            <person name="Ohkuma M."/>
            <person name="Tanasupawat S."/>
        </authorList>
    </citation>
    <scope>NUCLEOTIDE SEQUENCE [LARGE SCALE GENOMIC DNA]</scope>
    <source>
        <strain evidence="1 2">LDG1-01</strain>
    </source>
</reference>
<accession>A0ABS1VIA3</accession>
<proteinExistence type="predicted"/>
<dbReference type="Proteomes" id="UP000598996">
    <property type="component" value="Unassembled WGS sequence"/>
</dbReference>
<evidence type="ECO:0008006" key="3">
    <source>
        <dbReference type="Google" id="ProtNLM"/>
    </source>
</evidence>
<gene>
    <name evidence="1" type="ORF">JKJ07_08950</name>
</gene>